<dbReference type="PANTHER" id="PTHR43194:SF2">
    <property type="entry name" value="PEROXISOMAL MEMBRANE PROTEIN LPX1"/>
    <property type="match status" value="1"/>
</dbReference>
<dbReference type="Gene3D" id="3.40.50.1820">
    <property type="entry name" value="alpha/beta hydrolase"/>
    <property type="match status" value="1"/>
</dbReference>
<evidence type="ECO:0000259" key="1">
    <source>
        <dbReference type="Pfam" id="PF00561"/>
    </source>
</evidence>
<reference evidence="3" key="1">
    <citation type="submission" date="2015-11" db="EMBL/GenBank/DDBJ databases">
        <authorList>
            <person name="Varghese N."/>
        </authorList>
    </citation>
    <scope>NUCLEOTIDE SEQUENCE [LARGE SCALE GENOMIC DNA]</scope>
    <source>
        <strain evidence="3">DSM 45899</strain>
    </source>
</reference>
<sequence>MTDAPGTNAPGVEHPDATIDYDEFGLLHENAEELGLPHHGRPDVRRGHLEIEPGRRLSYLRWGSVEPEVVFLHGGGQNAHTWDSVVLALGRPAVAFDLPGHGHSSWRQDRDYGPWANADAIAAGMLAVAPKPQLVVGMSLGGATAIRLAATRPHLCPRVVLVDVTPESAARVQAMSTTQRGAVALVGGPPTFDSFEQMAQAAISLSPHRPASGVRRGVRHNAYQRPDGRWAWRYDLGNASTGKNSLLDMGQLWEEVGAITAPLLLVRGGESPFVHDEDVERFRRHLPSMRTVVVAGAGHSVQSDRPHELVRLIEDFWAG</sequence>
<dbReference type="EMBL" id="FAOZ01000032">
    <property type="protein sequence ID" value="CUU59851.1"/>
    <property type="molecule type" value="Genomic_DNA"/>
</dbReference>
<evidence type="ECO:0000313" key="3">
    <source>
        <dbReference type="Proteomes" id="UP000198802"/>
    </source>
</evidence>
<feature type="domain" description="AB hydrolase-1" evidence="1">
    <location>
        <begin position="69"/>
        <end position="306"/>
    </location>
</feature>
<proteinExistence type="predicted"/>
<name>A0A0S4QVZ3_9ACTN</name>
<dbReference type="InterPro" id="IPR000073">
    <property type="entry name" value="AB_hydrolase_1"/>
</dbReference>
<dbReference type="AlphaFoldDB" id="A0A0S4QVZ3"/>
<dbReference type="PANTHER" id="PTHR43194">
    <property type="entry name" value="HYDROLASE ALPHA/BETA FOLD FAMILY"/>
    <property type="match status" value="1"/>
</dbReference>
<gene>
    <name evidence="2" type="ORF">Ga0074812_13256</name>
</gene>
<dbReference type="InterPro" id="IPR029058">
    <property type="entry name" value="AB_hydrolase_fold"/>
</dbReference>
<protein>
    <submittedName>
        <fullName evidence="2">Pimeloyl-ACP methyl ester carboxylesterase</fullName>
    </submittedName>
</protein>
<dbReference type="Pfam" id="PF00561">
    <property type="entry name" value="Abhydrolase_1"/>
    <property type="match status" value="1"/>
</dbReference>
<dbReference type="Proteomes" id="UP000198802">
    <property type="component" value="Unassembled WGS sequence"/>
</dbReference>
<accession>A0A0S4QVZ3</accession>
<dbReference type="RefSeq" id="WP_207550461.1">
    <property type="nucleotide sequence ID" value="NZ_FAOZ01000032.1"/>
</dbReference>
<dbReference type="PRINTS" id="PR00111">
    <property type="entry name" value="ABHYDROLASE"/>
</dbReference>
<dbReference type="InterPro" id="IPR050228">
    <property type="entry name" value="Carboxylesterase_BioH"/>
</dbReference>
<dbReference type="SUPFAM" id="SSF53474">
    <property type="entry name" value="alpha/beta-Hydrolases"/>
    <property type="match status" value="1"/>
</dbReference>
<keyword evidence="3" id="KW-1185">Reference proteome</keyword>
<evidence type="ECO:0000313" key="2">
    <source>
        <dbReference type="EMBL" id="CUU59851.1"/>
    </source>
</evidence>
<organism evidence="2 3">
    <name type="scientific">Parafrankia irregularis</name>
    <dbReference type="NCBI Taxonomy" id="795642"/>
    <lineage>
        <taxon>Bacteria</taxon>
        <taxon>Bacillati</taxon>
        <taxon>Actinomycetota</taxon>
        <taxon>Actinomycetes</taxon>
        <taxon>Frankiales</taxon>
        <taxon>Frankiaceae</taxon>
        <taxon>Parafrankia</taxon>
    </lineage>
</organism>
<dbReference type="GO" id="GO:0003824">
    <property type="term" value="F:catalytic activity"/>
    <property type="evidence" value="ECO:0007669"/>
    <property type="project" value="UniProtKB-ARBA"/>
</dbReference>